<feature type="transmembrane region" description="Helical" evidence="7">
    <location>
        <begin position="338"/>
        <end position="356"/>
    </location>
</feature>
<feature type="transmembrane region" description="Helical" evidence="7">
    <location>
        <begin position="469"/>
        <end position="488"/>
    </location>
</feature>
<keyword evidence="2" id="KW-0732">Signal</keyword>
<dbReference type="GO" id="GO:0050863">
    <property type="term" value="P:regulation of T cell activation"/>
    <property type="evidence" value="ECO:0007669"/>
    <property type="project" value="UniProtKB-ARBA"/>
</dbReference>
<dbReference type="FunFam" id="2.60.40.10:FF:000142">
    <property type="entry name" value="V-set domain-containing T-cell activation inhibitor 1"/>
    <property type="match status" value="1"/>
</dbReference>
<evidence type="ECO:0000256" key="3">
    <source>
        <dbReference type="ARBA" id="ARBA00023136"/>
    </source>
</evidence>
<dbReference type="GO" id="GO:0050852">
    <property type="term" value="P:T cell receptor signaling pathway"/>
    <property type="evidence" value="ECO:0007669"/>
    <property type="project" value="TreeGrafter"/>
</dbReference>
<keyword evidence="7" id="KW-0812">Transmembrane</keyword>
<gene>
    <name evidence="9" type="ORF">HF521_009717</name>
</gene>
<dbReference type="SMART" id="SM00406">
    <property type="entry name" value="IGv"/>
    <property type="match status" value="1"/>
</dbReference>
<accession>A0A8T0BVD4</accession>
<dbReference type="PANTHER" id="PTHR24100:SF151">
    <property type="entry name" value="ICOS LIGAND"/>
    <property type="match status" value="1"/>
</dbReference>
<keyword evidence="10" id="KW-1185">Reference proteome</keyword>
<dbReference type="InterPro" id="IPR013783">
    <property type="entry name" value="Ig-like_fold"/>
</dbReference>
<dbReference type="InterPro" id="IPR003599">
    <property type="entry name" value="Ig_sub"/>
</dbReference>
<keyword evidence="4" id="KW-1015">Disulfide bond</keyword>
<comment type="subcellular location">
    <subcellularLocation>
        <location evidence="1">Membrane</location>
    </subcellularLocation>
</comment>
<dbReference type="SUPFAM" id="SSF48726">
    <property type="entry name" value="Immunoglobulin"/>
    <property type="match status" value="1"/>
</dbReference>
<sequence length="566" mass="63471">MEIKEIKHFVVKGADHAVFARDGEDVILNCSVDSHVPASEIEEVTWKKTDGDQDILVLLYQNSEIFPDSSHESYQGRVDLFSSEISKGNFSLQLKDVKMEDKGEFTCEVHTSDMSARTTVVLHGVGFSALHILILVFCLIALLLAVGFCGPVFKLLRTKGTSKTVIRMHLVLVICSNICMFFAFCLWSTEGIVPEVVTCSVVSIIRPVMLMKTSPYLNRFPECIQNAVKALALPLYNSIKTISACSFFFANIGQIPLTAGCIVIILTLIALVSFINAALLAFNGVWIRLIVSLDLLNTALFGLLLSSTKDYFEFQSSPIIIYTVSFWTFRYLEIPSVVPPLIMGMMMVFTLQKYFFQGKPFDCFYVTLSSVIVAILSLSEICIYVIFFIMSEDLSRGWTLIIEAVGFICAWLVVLYLACCYRGHRRGCCTHWRKIGYICCLVTAAFLVIAYGTYMCVRYKNIFREEKDAAGYVTLLVFIHILAATCLYKHPSYLPNLLHIMVYMFGAVGLSSVNAIALASELILKAETGARTIGDLRVIVFSLETVFLSTWLTLQIYSAWMSFKDR</sequence>
<feature type="transmembrane region" description="Helical" evidence="7">
    <location>
        <begin position="165"/>
        <end position="186"/>
    </location>
</feature>
<comment type="caution">
    <text evidence="9">The sequence shown here is derived from an EMBL/GenBank/DDBJ whole genome shotgun (WGS) entry which is preliminary data.</text>
</comment>
<dbReference type="InterPro" id="IPR036179">
    <property type="entry name" value="Ig-like_dom_sf"/>
</dbReference>
<keyword evidence="3 7" id="KW-0472">Membrane</keyword>
<dbReference type="InterPro" id="IPR013106">
    <property type="entry name" value="Ig_V-set"/>
</dbReference>
<feature type="domain" description="Ig-like" evidence="8">
    <location>
        <begin position="20"/>
        <end position="121"/>
    </location>
</feature>
<evidence type="ECO:0000256" key="7">
    <source>
        <dbReference type="SAM" id="Phobius"/>
    </source>
</evidence>
<reference evidence="9" key="1">
    <citation type="submission" date="2020-08" db="EMBL/GenBank/DDBJ databases">
        <title>Chromosome-level assembly of Southern catfish (Silurus meridionalis) provides insights into visual adaptation to the nocturnal and benthic lifestyles.</title>
        <authorList>
            <person name="Zhang Y."/>
            <person name="Wang D."/>
            <person name="Peng Z."/>
        </authorList>
    </citation>
    <scope>NUCLEOTIDE SEQUENCE</scope>
    <source>
        <strain evidence="9">SWU-2019-XX</strain>
        <tissue evidence="9">Muscle</tissue>
    </source>
</reference>
<evidence type="ECO:0000313" key="9">
    <source>
        <dbReference type="EMBL" id="KAF7710845.1"/>
    </source>
</evidence>
<protein>
    <recommendedName>
        <fullName evidence="8">Ig-like domain-containing protein</fullName>
    </recommendedName>
</protein>
<evidence type="ECO:0000256" key="4">
    <source>
        <dbReference type="ARBA" id="ARBA00023157"/>
    </source>
</evidence>
<dbReference type="GO" id="GO:0005102">
    <property type="term" value="F:signaling receptor binding"/>
    <property type="evidence" value="ECO:0007669"/>
    <property type="project" value="TreeGrafter"/>
</dbReference>
<dbReference type="AlphaFoldDB" id="A0A8T0BVD4"/>
<dbReference type="SMART" id="SM00409">
    <property type="entry name" value="IG"/>
    <property type="match status" value="1"/>
</dbReference>
<dbReference type="InterPro" id="IPR050504">
    <property type="entry name" value="IgSF_BTN/MOG"/>
</dbReference>
<dbReference type="Pfam" id="PF07686">
    <property type="entry name" value="V-set"/>
    <property type="match status" value="1"/>
</dbReference>
<dbReference type="GO" id="GO:0009897">
    <property type="term" value="C:external side of plasma membrane"/>
    <property type="evidence" value="ECO:0007669"/>
    <property type="project" value="TreeGrafter"/>
</dbReference>
<feature type="transmembrane region" description="Helical" evidence="7">
    <location>
        <begin position="363"/>
        <end position="389"/>
    </location>
</feature>
<keyword evidence="6" id="KW-0393">Immunoglobulin domain</keyword>
<feature type="transmembrane region" description="Helical" evidence="7">
    <location>
        <begin position="500"/>
        <end position="519"/>
    </location>
</feature>
<feature type="transmembrane region" description="Helical" evidence="7">
    <location>
        <begin position="129"/>
        <end position="153"/>
    </location>
</feature>
<dbReference type="EMBL" id="JABFDY010000002">
    <property type="protein sequence ID" value="KAF7710845.1"/>
    <property type="molecule type" value="Genomic_DNA"/>
</dbReference>
<feature type="transmembrane region" description="Helical" evidence="7">
    <location>
        <begin position="401"/>
        <end position="423"/>
    </location>
</feature>
<evidence type="ECO:0000256" key="2">
    <source>
        <dbReference type="ARBA" id="ARBA00022729"/>
    </source>
</evidence>
<feature type="transmembrane region" description="Helical" evidence="7">
    <location>
        <begin position="539"/>
        <end position="560"/>
    </location>
</feature>
<keyword evidence="7" id="KW-1133">Transmembrane helix</keyword>
<evidence type="ECO:0000256" key="6">
    <source>
        <dbReference type="ARBA" id="ARBA00023319"/>
    </source>
</evidence>
<dbReference type="GO" id="GO:1903037">
    <property type="term" value="P:regulation of leukocyte cell-cell adhesion"/>
    <property type="evidence" value="ECO:0007669"/>
    <property type="project" value="UniProtKB-ARBA"/>
</dbReference>
<evidence type="ECO:0000313" key="10">
    <source>
        <dbReference type="Proteomes" id="UP000606274"/>
    </source>
</evidence>
<dbReference type="Gene3D" id="2.60.40.10">
    <property type="entry name" value="Immunoglobulins"/>
    <property type="match status" value="1"/>
</dbReference>
<name>A0A8T0BVD4_SILME</name>
<feature type="transmembrane region" description="Helical" evidence="7">
    <location>
        <begin position="285"/>
        <end position="305"/>
    </location>
</feature>
<organism evidence="9 10">
    <name type="scientific">Silurus meridionalis</name>
    <name type="common">Southern catfish</name>
    <name type="synonym">Silurus soldatovi meridionalis</name>
    <dbReference type="NCBI Taxonomy" id="175797"/>
    <lineage>
        <taxon>Eukaryota</taxon>
        <taxon>Metazoa</taxon>
        <taxon>Chordata</taxon>
        <taxon>Craniata</taxon>
        <taxon>Vertebrata</taxon>
        <taxon>Euteleostomi</taxon>
        <taxon>Actinopterygii</taxon>
        <taxon>Neopterygii</taxon>
        <taxon>Teleostei</taxon>
        <taxon>Ostariophysi</taxon>
        <taxon>Siluriformes</taxon>
        <taxon>Siluridae</taxon>
        <taxon>Silurus</taxon>
    </lineage>
</organism>
<evidence type="ECO:0000256" key="5">
    <source>
        <dbReference type="ARBA" id="ARBA00023180"/>
    </source>
</evidence>
<dbReference type="GO" id="GO:0001817">
    <property type="term" value="P:regulation of cytokine production"/>
    <property type="evidence" value="ECO:0007669"/>
    <property type="project" value="TreeGrafter"/>
</dbReference>
<dbReference type="Proteomes" id="UP000606274">
    <property type="component" value="Unassembled WGS sequence"/>
</dbReference>
<dbReference type="PANTHER" id="PTHR24100">
    <property type="entry name" value="BUTYROPHILIN"/>
    <property type="match status" value="1"/>
</dbReference>
<feature type="transmembrane region" description="Helical" evidence="7">
    <location>
        <begin position="257"/>
        <end position="279"/>
    </location>
</feature>
<proteinExistence type="predicted"/>
<evidence type="ECO:0000259" key="8">
    <source>
        <dbReference type="PROSITE" id="PS50835"/>
    </source>
</evidence>
<evidence type="ECO:0000256" key="1">
    <source>
        <dbReference type="ARBA" id="ARBA00004370"/>
    </source>
</evidence>
<dbReference type="InterPro" id="IPR007110">
    <property type="entry name" value="Ig-like_dom"/>
</dbReference>
<keyword evidence="5" id="KW-0325">Glycoprotein</keyword>
<feature type="transmembrane region" description="Helical" evidence="7">
    <location>
        <begin position="435"/>
        <end position="454"/>
    </location>
</feature>
<dbReference type="PROSITE" id="PS50835">
    <property type="entry name" value="IG_LIKE"/>
    <property type="match status" value="1"/>
</dbReference>